<feature type="chain" id="PRO_5005328462" evidence="1">
    <location>
        <begin position="19"/>
        <end position="204"/>
    </location>
</feature>
<evidence type="ECO:0000313" key="3">
    <source>
        <dbReference type="WBParaSite" id="SSTP_0001187700.1"/>
    </source>
</evidence>
<keyword evidence="1" id="KW-0732">Signal</keyword>
<evidence type="ECO:0000313" key="4">
    <source>
        <dbReference type="WBParaSite" id="TCONS_00002467.p1"/>
    </source>
</evidence>
<dbReference type="WBParaSite" id="TCONS_00002467.p1">
    <property type="protein sequence ID" value="TCONS_00002467.p1"/>
    <property type="gene ID" value="XLOC_002316"/>
</dbReference>
<sequence length="204" mass="24308">MILTLFLIEIYLFLVVSSESVNFIYYNTKNLNKKLYSKSNYPRSPISYSSNSQSKSKYNYVKSQQSKKYSNVKAKHSLRYYSIITQPASKANTLTIPTSTYTTKNNVPFQYYQNVKPITRGNYYVNNNYLRPYQYYYYPNNQYYSQYYSQYYYPSTQTQYNYTPNKLPSITPLQYELTYPHKGHGFIGNELAQFWLICHDCPRG</sequence>
<feature type="signal peptide" evidence="1">
    <location>
        <begin position="1"/>
        <end position="18"/>
    </location>
</feature>
<organism evidence="3">
    <name type="scientific">Strongyloides stercoralis</name>
    <name type="common">Threadworm</name>
    <dbReference type="NCBI Taxonomy" id="6248"/>
    <lineage>
        <taxon>Eukaryota</taxon>
        <taxon>Metazoa</taxon>
        <taxon>Ecdysozoa</taxon>
        <taxon>Nematoda</taxon>
        <taxon>Chromadorea</taxon>
        <taxon>Rhabditida</taxon>
        <taxon>Tylenchina</taxon>
        <taxon>Panagrolaimomorpha</taxon>
        <taxon>Strongyloidoidea</taxon>
        <taxon>Strongyloididae</taxon>
        <taxon>Strongyloides</taxon>
    </lineage>
</organism>
<evidence type="ECO:0000256" key="1">
    <source>
        <dbReference type="SAM" id="SignalP"/>
    </source>
</evidence>
<protein>
    <submittedName>
        <fullName evidence="3 4">Uncharacterized protein</fullName>
    </submittedName>
</protein>
<accession>A0A0K0EQZ5</accession>
<dbReference type="WBParaSite" id="SSTP_0001187700.1">
    <property type="protein sequence ID" value="SSTP_0001187700.1"/>
    <property type="gene ID" value="SSTP_0001187700"/>
</dbReference>
<dbReference type="AlphaFoldDB" id="A0A0K0EQZ5"/>
<name>A0A0K0EQZ5_STRER</name>
<keyword evidence="2" id="KW-1185">Reference proteome</keyword>
<evidence type="ECO:0000313" key="2">
    <source>
        <dbReference type="Proteomes" id="UP000035681"/>
    </source>
</evidence>
<dbReference type="Proteomes" id="UP000035681">
    <property type="component" value="Unplaced"/>
</dbReference>
<reference evidence="3" key="1">
    <citation type="submission" date="2015-08" db="UniProtKB">
        <authorList>
            <consortium name="WormBaseParasite"/>
        </authorList>
    </citation>
    <scope>IDENTIFICATION</scope>
</reference>
<proteinExistence type="predicted"/>